<evidence type="ECO:0000256" key="7">
    <source>
        <dbReference type="SAM" id="Phobius"/>
    </source>
</evidence>
<feature type="transmembrane region" description="Helical" evidence="7">
    <location>
        <begin position="293"/>
        <end position="319"/>
    </location>
</feature>
<dbReference type="Proteomes" id="UP000092321">
    <property type="component" value="Unassembled WGS sequence"/>
</dbReference>
<dbReference type="GO" id="GO:0015233">
    <property type="term" value="F:pantothenate transmembrane transporter activity"/>
    <property type="evidence" value="ECO:0007669"/>
    <property type="project" value="TreeGrafter"/>
</dbReference>
<dbReference type="SUPFAM" id="SSF103473">
    <property type="entry name" value="MFS general substrate transporter"/>
    <property type="match status" value="1"/>
</dbReference>
<accession>A0A1B7TJ13</accession>
<comment type="subcellular location">
    <subcellularLocation>
        <location evidence="1">Membrane</location>
        <topology evidence="1">Multi-pass membrane protein</topology>
    </subcellularLocation>
</comment>
<feature type="transmembrane region" description="Helical" evidence="7">
    <location>
        <begin position="331"/>
        <end position="352"/>
    </location>
</feature>
<gene>
    <name evidence="8" type="ORF">HANVADRAFT_36370</name>
</gene>
<feature type="transmembrane region" description="Helical" evidence="7">
    <location>
        <begin position="453"/>
        <end position="474"/>
    </location>
</feature>
<dbReference type="OrthoDB" id="3639251at2759"/>
<proteinExistence type="inferred from homology"/>
<keyword evidence="2" id="KW-0813">Transport</keyword>
<evidence type="ECO:0000313" key="9">
    <source>
        <dbReference type="Proteomes" id="UP000092321"/>
    </source>
</evidence>
<feature type="transmembrane region" description="Helical" evidence="7">
    <location>
        <begin position="388"/>
        <end position="407"/>
    </location>
</feature>
<feature type="transmembrane region" description="Helical" evidence="7">
    <location>
        <begin position="152"/>
        <end position="174"/>
    </location>
</feature>
<name>A0A1B7TJ13_9ASCO</name>
<comment type="similarity">
    <text evidence="6">Belongs to the major facilitator superfamily. Allantoate permease family.</text>
</comment>
<evidence type="ECO:0000256" key="3">
    <source>
        <dbReference type="ARBA" id="ARBA00022692"/>
    </source>
</evidence>
<feature type="transmembrane region" description="Helical" evidence="7">
    <location>
        <begin position="183"/>
        <end position="203"/>
    </location>
</feature>
<feature type="transmembrane region" description="Helical" evidence="7">
    <location>
        <begin position="215"/>
        <end position="238"/>
    </location>
</feature>
<feature type="transmembrane region" description="Helical" evidence="7">
    <location>
        <begin position="359"/>
        <end position="376"/>
    </location>
</feature>
<evidence type="ECO:0000256" key="2">
    <source>
        <dbReference type="ARBA" id="ARBA00022448"/>
    </source>
</evidence>
<comment type="caution">
    <text evidence="8">The sequence shown here is derived from an EMBL/GenBank/DDBJ whole genome shotgun (WGS) entry which is preliminary data.</text>
</comment>
<evidence type="ECO:0000256" key="5">
    <source>
        <dbReference type="ARBA" id="ARBA00023136"/>
    </source>
</evidence>
<evidence type="ECO:0000256" key="4">
    <source>
        <dbReference type="ARBA" id="ARBA00022989"/>
    </source>
</evidence>
<feature type="transmembrane region" description="Helical" evidence="7">
    <location>
        <begin position="95"/>
        <end position="115"/>
    </location>
</feature>
<keyword evidence="3 7" id="KW-0812">Transmembrane</keyword>
<evidence type="ECO:0000256" key="1">
    <source>
        <dbReference type="ARBA" id="ARBA00004141"/>
    </source>
</evidence>
<dbReference type="PANTHER" id="PTHR43791:SF4">
    <property type="entry name" value="PANTOTHENATE TRANSPORTER FEN2"/>
    <property type="match status" value="1"/>
</dbReference>
<dbReference type="Gene3D" id="1.20.1250.20">
    <property type="entry name" value="MFS general substrate transporter like domains"/>
    <property type="match status" value="1"/>
</dbReference>
<protein>
    <submittedName>
        <fullName evidence="8">MFS general substrate transporter</fullName>
    </submittedName>
</protein>
<dbReference type="FunFam" id="1.20.1250.20:FF:000065">
    <property type="entry name" value="Putative MFS pantothenate transporter"/>
    <property type="match status" value="1"/>
</dbReference>
<keyword evidence="9" id="KW-1185">Reference proteome</keyword>
<evidence type="ECO:0000256" key="6">
    <source>
        <dbReference type="ARBA" id="ARBA00037968"/>
    </source>
</evidence>
<dbReference type="Pfam" id="PF07690">
    <property type="entry name" value="MFS_1"/>
    <property type="match status" value="1"/>
</dbReference>
<dbReference type="InterPro" id="IPR036259">
    <property type="entry name" value="MFS_trans_sf"/>
</dbReference>
<dbReference type="PANTHER" id="PTHR43791">
    <property type="entry name" value="PERMEASE-RELATED"/>
    <property type="match status" value="1"/>
</dbReference>
<feature type="transmembrane region" description="Helical" evidence="7">
    <location>
        <begin position="419"/>
        <end position="441"/>
    </location>
</feature>
<dbReference type="InterPro" id="IPR011701">
    <property type="entry name" value="MFS"/>
</dbReference>
<feature type="transmembrane region" description="Helical" evidence="7">
    <location>
        <begin position="122"/>
        <end position="140"/>
    </location>
</feature>
<keyword evidence="5 7" id="KW-0472">Membrane</keyword>
<keyword evidence="4 7" id="KW-1133">Transmembrane helix</keyword>
<dbReference type="GO" id="GO:0005886">
    <property type="term" value="C:plasma membrane"/>
    <property type="evidence" value="ECO:0007669"/>
    <property type="project" value="TreeGrafter"/>
</dbReference>
<dbReference type="EMBL" id="LXPE01000002">
    <property type="protein sequence ID" value="OBA28724.1"/>
    <property type="molecule type" value="Genomic_DNA"/>
</dbReference>
<organism evidence="8 9">
    <name type="scientific">Hanseniaspora valbyensis NRRL Y-1626</name>
    <dbReference type="NCBI Taxonomy" id="766949"/>
    <lineage>
        <taxon>Eukaryota</taxon>
        <taxon>Fungi</taxon>
        <taxon>Dikarya</taxon>
        <taxon>Ascomycota</taxon>
        <taxon>Saccharomycotina</taxon>
        <taxon>Saccharomycetes</taxon>
        <taxon>Saccharomycodales</taxon>
        <taxon>Saccharomycodaceae</taxon>
        <taxon>Hanseniaspora</taxon>
    </lineage>
</organism>
<dbReference type="AlphaFoldDB" id="A0A1B7TJ13"/>
<feature type="transmembrane region" description="Helical" evidence="7">
    <location>
        <begin position="48"/>
        <end position="66"/>
    </location>
</feature>
<sequence length="496" mass="56114">MSVEYKDKESSDIHDRHLKLEVEDIELEENDKQIESLETSLKVSRKKFLFKADACILTYVCLQYWINYVDRSGFSNAYVTGMKQSLNLVGKDFNIINSCFSIGYIISMIPHNVMLLKFKPKYYLGFCTLIWGVITIILHSVSNFKQCCALRFFQGVFESCTFSGTHLILGSWYLERELPFRSAIFTSSGLIGSLFSGFMQVGINSSMDGKNGMQGWRWLFIIDGIITMPIAALSLFIFPDTPEIIMKELDKDGTIDTDVDDELGDSEKKTSSTFVSTLTNWTIWKRIFGRWHWYLFSLVWALGGLNISWCSNSTFLLYLSNKGYSVANRNHYPMGIYAVGIAATLMTSLYLTFKPKGHVAPAIAISIVLFITAIMIRTNPTNDVQMFVAQYLAGISYAGQTVFFSWCNIVTGNDLQERAITLASMNMFSGAINAWWSIVFYPATDVPYFKNGTYAMIATTVATALVSIAICILYKRDEKKRAERINYVNIGSDALR</sequence>
<evidence type="ECO:0000313" key="8">
    <source>
        <dbReference type="EMBL" id="OBA28724.1"/>
    </source>
</evidence>
<dbReference type="GO" id="GO:0098717">
    <property type="term" value="P:pantothenate import across plasma membrane"/>
    <property type="evidence" value="ECO:0007669"/>
    <property type="project" value="TreeGrafter"/>
</dbReference>
<reference evidence="9" key="1">
    <citation type="journal article" date="2016" name="Proc. Natl. Acad. Sci. U.S.A.">
        <title>Comparative genomics of biotechnologically important yeasts.</title>
        <authorList>
            <person name="Riley R."/>
            <person name="Haridas S."/>
            <person name="Wolfe K.H."/>
            <person name="Lopes M.R."/>
            <person name="Hittinger C.T."/>
            <person name="Goeker M."/>
            <person name="Salamov A.A."/>
            <person name="Wisecaver J.H."/>
            <person name="Long T.M."/>
            <person name="Calvey C.H."/>
            <person name="Aerts A.L."/>
            <person name="Barry K.W."/>
            <person name="Choi C."/>
            <person name="Clum A."/>
            <person name="Coughlan A.Y."/>
            <person name="Deshpande S."/>
            <person name="Douglass A.P."/>
            <person name="Hanson S.J."/>
            <person name="Klenk H.-P."/>
            <person name="LaButti K.M."/>
            <person name="Lapidus A."/>
            <person name="Lindquist E.A."/>
            <person name="Lipzen A.M."/>
            <person name="Meier-Kolthoff J.P."/>
            <person name="Ohm R.A."/>
            <person name="Otillar R.P."/>
            <person name="Pangilinan J.L."/>
            <person name="Peng Y."/>
            <person name="Rokas A."/>
            <person name="Rosa C.A."/>
            <person name="Scheuner C."/>
            <person name="Sibirny A.A."/>
            <person name="Slot J.C."/>
            <person name="Stielow J.B."/>
            <person name="Sun H."/>
            <person name="Kurtzman C.P."/>
            <person name="Blackwell M."/>
            <person name="Grigoriev I.V."/>
            <person name="Jeffries T.W."/>
        </authorList>
    </citation>
    <scope>NUCLEOTIDE SEQUENCE [LARGE SCALE GENOMIC DNA]</scope>
    <source>
        <strain evidence="9">NRRL Y-1626</strain>
    </source>
</reference>